<accession>A0ABW5GEA2</accession>
<dbReference type="Pfam" id="PF14542">
    <property type="entry name" value="Acetyltransf_CG"/>
    <property type="match status" value="1"/>
</dbReference>
<comment type="caution">
    <text evidence="2">The sequence shown here is derived from an EMBL/GenBank/DDBJ whole genome shotgun (WGS) entry which is preliminary data.</text>
</comment>
<dbReference type="EMBL" id="JBHUKU010000007">
    <property type="protein sequence ID" value="MFD2459838.1"/>
    <property type="molecule type" value="Genomic_DNA"/>
</dbReference>
<protein>
    <submittedName>
        <fullName evidence="2">GNAT family N-acetyltransferase</fullName>
        <ecNumber evidence="2">2.3.1.-</ecNumber>
    </submittedName>
</protein>
<dbReference type="PROSITE" id="PS51729">
    <property type="entry name" value="GNAT_YJDJ"/>
    <property type="match status" value="1"/>
</dbReference>
<keyword evidence="2" id="KW-0012">Acyltransferase</keyword>
<evidence type="ECO:0000313" key="2">
    <source>
        <dbReference type="EMBL" id="MFD2459838.1"/>
    </source>
</evidence>
<feature type="domain" description="N-acetyltransferase" evidence="1">
    <location>
        <begin position="10"/>
        <end position="96"/>
    </location>
</feature>
<dbReference type="GO" id="GO:0016746">
    <property type="term" value="F:acyltransferase activity"/>
    <property type="evidence" value="ECO:0007669"/>
    <property type="project" value="UniProtKB-KW"/>
</dbReference>
<sequence length="110" mass="12180">MAEQQDAAVTRSAEQDRYEIATGGETAGFTEFLDHGERRVFFHTEIDERFAGRGLASTLIARALELTRADGLRIVAVCPFVVKYVARHHDFDDILDPATDDVLAAVRASQ</sequence>
<name>A0ABW5GEA2_9PSEU</name>
<dbReference type="RefSeq" id="WP_345402992.1">
    <property type="nucleotide sequence ID" value="NZ_BAABHG010000014.1"/>
</dbReference>
<evidence type="ECO:0000259" key="1">
    <source>
        <dbReference type="PROSITE" id="PS51729"/>
    </source>
</evidence>
<proteinExistence type="predicted"/>
<dbReference type="SUPFAM" id="SSF55729">
    <property type="entry name" value="Acyl-CoA N-acyltransferases (Nat)"/>
    <property type="match status" value="1"/>
</dbReference>
<keyword evidence="3" id="KW-1185">Reference proteome</keyword>
<dbReference type="InterPro" id="IPR045057">
    <property type="entry name" value="Gcn5-rel_NAT"/>
</dbReference>
<dbReference type="Gene3D" id="3.40.630.30">
    <property type="match status" value="1"/>
</dbReference>
<dbReference type="PANTHER" id="PTHR31435:SF10">
    <property type="entry name" value="BSR4717 PROTEIN"/>
    <property type="match status" value="1"/>
</dbReference>
<dbReference type="PANTHER" id="PTHR31435">
    <property type="entry name" value="PROTEIN NATD1"/>
    <property type="match status" value="1"/>
</dbReference>
<dbReference type="InterPro" id="IPR016181">
    <property type="entry name" value="Acyl_CoA_acyltransferase"/>
</dbReference>
<gene>
    <name evidence="2" type="ORF">ACFSYJ_14580</name>
</gene>
<evidence type="ECO:0000313" key="3">
    <source>
        <dbReference type="Proteomes" id="UP001597419"/>
    </source>
</evidence>
<reference evidence="3" key="1">
    <citation type="journal article" date="2019" name="Int. J. Syst. Evol. Microbiol.">
        <title>The Global Catalogue of Microorganisms (GCM) 10K type strain sequencing project: providing services to taxonomists for standard genome sequencing and annotation.</title>
        <authorList>
            <consortium name="The Broad Institute Genomics Platform"/>
            <consortium name="The Broad Institute Genome Sequencing Center for Infectious Disease"/>
            <person name="Wu L."/>
            <person name="Ma J."/>
        </authorList>
    </citation>
    <scope>NUCLEOTIDE SEQUENCE [LARGE SCALE GENOMIC DNA]</scope>
    <source>
        <strain evidence="3">CGMCC 4.7643</strain>
    </source>
</reference>
<keyword evidence="2" id="KW-0808">Transferase</keyword>
<dbReference type="Proteomes" id="UP001597419">
    <property type="component" value="Unassembled WGS sequence"/>
</dbReference>
<dbReference type="EC" id="2.3.1.-" evidence="2"/>
<organism evidence="2 3">
    <name type="scientific">Amycolatopsis samaneae</name>
    <dbReference type="NCBI Taxonomy" id="664691"/>
    <lineage>
        <taxon>Bacteria</taxon>
        <taxon>Bacillati</taxon>
        <taxon>Actinomycetota</taxon>
        <taxon>Actinomycetes</taxon>
        <taxon>Pseudonocardiales</taxon>
        <taxon>Pseudonocardiaceae</taxon>
        <taxon>Amycolatopsis</taxon>
    </lineage>
</organism>
<dbReference type="InterPro" id="IPR031165">
    <property type="entry name" value="GNAT_YJDJ"/>
</dbReference>